<dbReference type="SUPFAM" id="SSF53474">
    <property type="entry name" value="alpha/beta-Hydrolases"/>
    <property type="match status" value="1"/>
</dbReference>
<dbReference type="Gene3D" id="1.10.260.130">
    <property type="match status" value="1"/>
</dbReference>
<protein>
    <submittedName>
        <fullName evidence="2">Triacylglycerol lipase</fullName>
    </submittedName>
</protein>
<dbReference type="Pfam" id="PF03583">
    <property type="entry name" value="LIP"/>
    <property type="match status" value="1"/>
</dbReference>
<dbReference type="InterPro" id="IPR029058">
    <property type="entry name" value="AB_hydrolase_fold"/>
</dbReference>
<dbReference type="GO" id="GO:0004806">
    <property type="term" value="F:triacylglycerol lipase activity"/>
    <property type="evidence" value="ECO:0007669"/>
    <property type="project" value="InterPro"/>
</dbReference>
<dbReference type="PIRSF" id="PIRSF029171">
    <property type="entry name" value="Esterase_LipA"/>
    <property type="match status" value="1"/>
</dbReference>
<dbReference type="PANTHER" id="PTHR34853:SF1">
    <property type="entry name" value="LIPASE 5"/>
    <property type="match status" value="1"/>
</dbReference>
<accession>A0A5C8NQD3</accession>
<dbReference type="InterPro" id="IPR005152">
    <property type="entry name" value="Lipase_secreted"/>
</dbReference>
<dbReference type="Proteomes" id="UP000321571">
    <property type="component" value="Unassembled WGS sequence"/>
</dbReference>
<dbReference type="OrthoDB" id="9798122at2"/>
<organism evidence="2 3">
    <name type="scientific">Aeromicrobium terrae</name>
    <dbReference type="NCBI Taxonomy" id="2498846"/>
    <lineage>
        <taxon>Bacteria</taxon>
        <taxon>Bacillati</taxon>
        <taxon>Actinomycetota</taxon>
        <taxon>Actinomycetes</taxon>
        <taxon>Propionibacteriales</taxon>
        <taxon>Nocardioidaceae</taxon>
        <taxon>Aeromicrobium</taxon>
    </lineage>
</organism>
<dbReference type="Gene3D" id="3.40.50.1820">
    <property type="entry name" value="alpha/beta hydrolase"/>
    <property type="match status" value="1"/>
</dbReference>
<feature type="signal peptide" evidence="1">
    <location>
        <begin position="1"/>
        <end position="28"/>
    </location>
</feature>
<keyword evidence="3" id="KW-1185">Reference proteome</keyword>
<evidence type="ECO:0000313" key="2">
    <source>
        <dbReference type="EMBL" id="TXL63075.1"/>
    </source>
</evidence>
<name>A0A5C8NQD3_9ACTN</name>
<reference evidence="2 3" key="1">
    <citation type="submission" date="2019-06" db="EMBL/GenBank/DDBJ databases">
        <title>Aeromicrobium sp. nov., isolated from a maize field.</title>
        <authorList>
            <person name="Lin S.-Y."/>
            <person name="Tsai C.-F."/>
            <person name="Young C.-C."/>
        </authorList>
    </citation>
    <scope>NUCLEOTIDE SEQUENCE [LARGE SCALE GENOMIC DNA]</scope>
    <source>
        <strain evidence="2 3">CC-CFT486</strain>
    </source>
</reference>
<proteinExistence type="predicted"/>
<feature type="chain" id="PRO_5022929749" evidence="1">
    <location>
        <begin position="29"/>
        <end position="440"/>
    </location>
</feature>
<dbReference type="AlphaFoldDB" id="A0A5C8NQD3"/>
<dbReference type="RefSeq" id="WP_147683353.1">
    <property type="nucleotide sequence ID" value="NZ_VDUX01000001.1"/>
</dbReference>
<gene>
    <name evidence="2" type="ORF">FHP06_02260</name>
</gene>
<evidence type="ECO:0000313" key="3">
    <source>
        <dbReference type="Proteomes" id="UP000321571"/>
    </source>
</evidence>
<keyword evidence="1" id="KW-0732">Signal</keyword>
<dbReference type="GO" id="GO:0016042">
    <property type="term" value="P:lipid catabolic process"/>
    <property type="evidence" value="ECO:0007669"/>
    <property type="project" value="InterPro"/>
</dbReference>
<comment type="caution">
    <text evidence="2">The sequence shown here is derived from an EMBL/GenBank/DDBJ whole genome shotgun (WGS) entry which is preliminary data.</text>
</comment>
<dbReference type="EMBL" id="VDUX01000001">
    <property type="protein sequence ID" value="TXL63075.1"/>
    <property type="molecule type" value="Genomic_DNA"/>
</dbReference>
<sequence>MKTSLVHRILALVIGVAAALTAVQPAGASTLGDPSTDPFYRYTGSAPLESIEPGTVLRTRHLPYHLAGIPLPVRTTQLLFRTTGARGQATLGVTTVVRPLLGAASRRVVAYQSFYDSSDPADQPSSVIAGSMKLPGGAIATFETGLVLPFLLAGSAVVITDVEGQDANIGAGPEYGHNTLDGLRAAFANPTTGIAHEARVGMIGYSGGAIATEWAAEMAPTYAPDVDRRLVGAAMGGVLVDPIRNLHYVDGTLLWAGVLPLALVGLGRAYDVDLTPYLSERGLELTSKLRRATIAKALGQYPGLTFAELVKPQYREPESIPELVEIANQLIMGKDGTPSTPLFIGQGRRGEVEGASGSKPGIGPGDGIAIAGDVRTLARTYCERGVDVLYHEYPLSHVGSVPIWTSQAVAWLGARLAGRAVPNNCATIKPGNVVEPVPVP</sequence>
<evidence type="ECO:0000256" key="1">
    <source>
        <dbReference type="SAM" id="SignalP"/>
    </source>
</evidence>
<dbReference type="PANTHER" id="PTHR34853">
    <property type="match status" value="1"/>
</dbReference>